<evidence type="ECO:0000256" key="1">
    <source>
        <dbReference type="ARBA" id="ARBA00004651"/>
    </source>
</evidence>
<feature type="transmembrane region" description="Helical" evidence="9">
    <location>
        <begin position="31"/>
        <end position="50"/>
    </location>
</feature>
<dbReference type="PANTHER" id="PTHR45772:SF7">
    <property type="entry name" value="AMINO ACID ABC TRANSPORTER ATP-BINDING PROTEIN"/>
    <property type="match status" value="1"/>
</dbReference>
<feature type="transmembrane region" description="Helical" evidence="9">
    <location>
        <begin position="540"/>
        <end position="564"/>
    </location>
</feature>
<keyword evidence="8 9" id="KW-0472">Membrane</keyword>
<feature type="transmembrane region" description="Helical" evidence="9">
    <location>
        <begin position="503"/>
        <end position="520"/>
    </location>
</feature>
<dbReference type="CDD" id="cd03219">
    <property type="entry name" value="ABC_Mj1267_LivG_branched"/>
    <property type="match status" value="1"/>
</dbReference>
<protein>
    <submittedName>
        <fullName evidence="11">Amino acid/amide ABC transporter membrane protein 1, HAAT family /amino acid/amide ABC transporter membrane protein 2, HAAT family /amino acid/amide ABC transporter ATP-binding protein 1, HAAT family</fullName>
    </submittedName>
</protein>
<dbReference type="InterPro" id="IPR003439">
    <property type="entry name" value="ABC_transporter-like_ATP-bd"/>
</dbReference>
<comment type="subcellular location">
    <subcellularLocation>
        <location evidence="1">Cell membrane</location>
        <topology evidence="1">Multi-pass membrane protein</topology>
    </subcellularLocation>
</comment>
<accession>A0A1M5PY35</accession>
<dbReference type="Pfam" id="PF12399">
    <property type="entry name" value="BCA_ABC_TP_C"/>
    <property type="match status" value="1"/>
</dbReference>
<evidence type="ECO:0000259" key="10">
    <source>
        <dbReference type="PROSITE" id="PS50893"/>
    </source>
</evidence>
<feature type="transmembrane region" description="Helical" evidence="9">
    <location>
        <begin position="406"/>
        <end position="425"/>
    </location>
</feature>
<keyword evidence="7 9" id="KW-1133">Transmembrane helix</keyword>
<evidence type="ECO:0000256" key="5">
    <source>
        <dbReference type="ARBA" id="ARBA00022741"/>
    </source>
</evidence>
<dbReference type="SMART" id="SM00382">
    <property type="entry name" value="AAA"/>
    <property type="match status" value="1"/>
</dbReference>
<dbReference type="InterPro" id="IPR051120">
    <property type="entry name" value="ABC_AA/LPS_Transport"/>
</dbReference>
<dbReference type="InterPro" id="IPR001851">
    <property type="entry name" value="ABC_transp_permease"/>
</dbReference>
<dbReference type="GO" id="GO:0005886">
    <property type="term" value="C:plasma membrane"/>
    <property type="evidence" value="ECO:0007669"/>
    <property type="project" value="UniProtKB-SubCell"/>
</dbReference>
<dbReference type="GO" id="GO:0015192">
    <property type="term" value="F:L-phenylalanine transmembrane transporter activity"/>
    <property type="evidence" value="ECO:0007669"/>
    <property type="project" value="TreeGrafter"/>
</dbReference>
<feature type="transmembrane region" description="Helical" evidence="9">
    <location>
        <begin position="214"/>
        <end position="232"/>
    </location>
</feature>
<feature type="transmembrane region" description="Helical" evidence="9">
    <location>
        <begin position="6"/>
        <end position="24"/>
    </location>
</feature>
<dbReference type="EMBL" id="FQVU01000004">
    <property type="protein sequence ID" value="SHH06441.1"/>
    <property type="molecule type" value="Genomic_DNA"/>
</dbReference>
<feature type="transmembrane region" description="Helical" evidence="9">
    <location>
        <begin position="56"/>
        <end position="77"/>
    </location>
</feature>
<dbReference type="SUPFAM" id="SSF52540">
    <property type="entry name" value="P-loop containing nucleoside triphosphate hydrolases"/>
    <property type="match status" value="1"/>
</dbReference>
<keyword evidence="12" id="KW-1185">Reference proteome</keyword>
<keyword evidence="5" id="KW-0547">Nucleotide-binding</keyword>
<evidence type="ECO:0000313" key="12">
    <source>
        <dbReference type="Proteomes" id="UP000186132"/>
    </source>
</evidence>
<dbReference type="InterPro" id="IPR003593">
    <property type="entry name" value="AAA+_ATPase"/>
</dbReference>
<dbReference type="PROSITE" id="PS50893">
    <property type="entry name" value="ABC_TRANSPORTER_2"/>
    <property type="match status" value="1"/>
</dbReference>
<dbReference type="GO" id="GO:0042941">
    <property type="term" value="P:D-alanine transmembrane transport"/>
    <property type="evidence" value="ECO:0007669"/>
    <property type="project" value="TreeGrafter"/>
</dbReference>
<feature type="transmembrane region" description="Helical" evidence="9">
    <location>
        <begin position="331"/>
        <end position="348"/>
    </location>
</feature>
<dbReference type="CDD" id="cd06582">
    <property type="entry name" value="TM_PBP1_LivH_like"/>
    <property type="match status" value="1"/>
</dbReference>
<evidence type="ECO:0000256" key="8">
    <source>
        <dbReference type="ARBA" id="ARBA00023136"/>
    </source>
</evidence>
<evidence type="ECO:0000256" key="7">
    <source>
        <dbReference type="ARBA" id="ARBA00022989"/>
    </source>
</evidence>
<dbReference type="Proteomes" id="UP000186132">
    <property type="component" value="Unassembled WGS sequence"/>
</dbReference>
<dbReference type="OrthoDB" id="3396710at2"/>
<dbReference type="InterPro" id="IPR027417">
    <property type="entry name" value="P-loop_NTPase"/>
</dbReference>
<dbReference type="RefSeq" id="WP_073391425.1">
    <property type="nucleotide sequence ID" value="NZ_FQVU01000004.1"/>
</dbReference>
<dbReference type="GO" id="GO:0016887">
    <property type="term" value="F:ATP hydrolysis activity"/>
    <property type="evidence" value="ECO:0007669"/>
    <property type="project" value="InterPro"/>
</dbReference>
<dbReference type="AlphaFoldDB" id="A0A1M5PY35"/>
<dbReference type="GO" id="GO:0005524">
    <property type="term" value="F:ATP binding"/>
    <property type="evidence" value="ECO:0007669"/>
    <property type="project" value="UniProtKB-KW"/>
</dbReference>
<dbReference type="InterPro" id="IPR032823">
    <property type="entry name" value="BCA_ABC_TP_C"/>
</dbReference>
<keyword evidence="3" id="KW-1003">Cell membrane</keyword>
<evidence type="ECO:0000256" key="2">
    <source>
        <dbReference type="ARBA" id="ARBA00022448"/>
    </source>
</evidence>
<dbReference type="Pfam" id="PF00005">
    <property type="entry name" value="ABC_tran"/>
    <property type="match status" value="1"/>
</dbReference>
<evidence type="ECO:0000256" key="4">
    <source>
        <dbReference type="ARBA" id="ARBA00022692"/>
    </source>
</evidence>
<feature type="transmembrane region" description="Helical" evidence="9">
    <location>
        <begin position="305"/>
        <end position="325"/>
    </location>
</feature>
<dbReference type="GO" id="GO:1903806">
    <property type="term" value="P:L-isoleucine import across plasma membrane"/>
    <property type="evidence" value="ECO:0007669"/>
    <property type="project" value="TreeGrafter"/>
</dbReference>
<feature type="transmembrane region" description="Helical" evidence="9">
    <location>
        <begin position="453"/>
        <end position="473"/>
    </location>
</feature>
<dbReference type="GO" id="GO:0015188">
    <property type="term" value="F:L-isoleucine transmembrane transporter activity"/>
    <property type="evidence" value="ECO:0007669"/>
    <property type="project" value="TreeGrafter"/>
</dbReference>
<organism evidence="11 12">
    <name type="scientific">Jatrophihabitans endophyticus</name>
    <dbReference type="NCBI Taxonomy" id="1206085"/>
    <lineage>
        <taxon>Bacteria</taxon>
        <taxon>Bacillati</taxon>
        <taxon>Actinomycetota</taxon>
        <taxon>Actinomycetes</taxon>
        <taxon>Jatrophihabitantales</taxon>
        <taxon>Jatrophihabitantaceae</taxon>
        <taxon>Jatrophihabitans</taxon>
    </lineage>
</organism>
<feature type="transmembrane region" description="Helical" evidence="9">
    <location>
        <begin position="189"/>
        <end position="208"/>
    </location>
</feature>
<evidence type="ECO:0000313" key="11">
    <source>
        <dbReference type="EMBL" id="SHH06441.1"/>
    </source>
</evidence>
<feature type="transmembrane region" description="Helical" evidence="9">
    <location>
        <begin position="355"/>
        <end position="373"/>
    </location>
</feature>
<dbReference type="PANTHER" id="PTHR45772">
    <property type="entry name" value="CONSERVED COMPONENT OF ABC TRANSPORTER FOR NATURAL AMINO ACIDS-RELATED"/>
    <property type="match status" value="1"/>
</dbReference>
<keyword evidence="4 9" id="KW-0812">Transmembrane</keyword>
<reference evidence="11 12" key="1">
    <citation type="submission" date="2016-11" db="EMBL/GenBank/DDBJ databases">
        <authorList>
            <person name="Jaros S."/>
            <person name="Januszkiewicz K."/>
            <person name="Wedrychowicz H."/>
        </authorList>
    </citation>
    <scope>NUCLEOTIDE SEQUENCE [LARGE SCALE GENOMIC DNA]</scope>
    <source>
        <strain evidence="11 12">DSM 45627</strain>
    </source>
</reference>
<proteinExistence type="predicted"/>
<dbReference type="STRING" id="1206085.SAMN05443575_3225"/>
<gene>
    <name evidence="11" type="ORF">SAMN05443575_3225</name>
</gene>
<keyword evidence="6 11" id="KW-0067">ATP-binding</keyword>
<dbReference type="GO" id="GO:1903805">
    <property type="term" value="P:L-valine import across plasma membrane"/>
    <property type="evidence" value="ECO:0007669"/>
    <property type="project" value="TreeGrafter"/>
</dbReference>
<dbReference type="CDD" id="cd06581">
    <property type="entry name" value="TM_PBP1_LivM_like"/>
    <property type="match status" value="1"/>
</dbReference>
<feature type="transmembrane region" description="Helical" evidence="9">
    <location>
        <begin position="239"/>
        <end position="257"/>
    </location>
</feature>
<dbReference type="InterPro" id="IPR043428">
    <property type="entry name" value="LivM-like"/>
</dbReference>
<evidence type="ECO:0000256" key="6">
    <source>
        <dbReference type="ARBA" id="ARBA00022840"/>
    </source>
</evidence>
<evidence type="ECO:0000256" key="3">
    <source>
        <dbReference type="ARBA" id="ARBA00022475"/>
    </source>
</evidence>
<feature type="transmembrane region" description="Helical" evidence="9">
    <location>
        <begin position="379"/>
        <end position="399"/>
    </location>
</feature>
<feature type="domain" description="ABC transporter" evidence="10">
    <location>
        <begin position="641"/>
        <end position="887"/>
    </location>
</feature>
<evidence type="ECO:0000256" key="9">
    <source>
        <dbReference type="SAM" id="Phobius"/>
    </source>
</evidence>
<dbReference type="Gene3D" id="3.40.50.300">
    <property type="entry name" value="P-loop containing nucleotide triphosphate hydrolases"/>
    <property type="match status" value="1"/>
</dbReference>
<name>A0A1M5PY35_9ACTN</name>
<feature type="transmembrane region" description="Helical" evidence="9">
    <location>
        <begin position="576"/>
        <end position="596"/>
    </location>
</feature>
<feature type="transmembrane region" description="Helical" evidence="9">
    <location>
        <begin position="89"/>
        <end position="114"/>
    </location>
</feature>
<keyword evidence="2" id="KW-0813">Transport</keyword>
<feature type="transmembrane region" description="Helical" evidence="9">
    <location>
        <begin position="134"/>
        <end position="157"/>
    </location>
</feature>
<feature type="transmembrane region" description="Helical" evidence="9">
    <location>
        <begin position="263"/>
        <end position="285"/>
    </location>
</feature>
<dbReference type="GO" id="GO:0005304">
    <property type="term" value="F:L-valine transmembrane transporter activity"/>
    <property type="evidence" value="ECO:0007669"/>
    <property type="project" value="TreeGrafter"/>
</dbReference>
<dbReference type="GO" id="GO:0015808">
    <property type="term" value="P:L-alanine transport"/>
    <property type="evidence" value="ECO:0007669"/>
    <property type="project" value="TreeGrafter"/>
</dbReference>
<dbReference type="Pfam" id="PF02653">
    <property type="entry name" value="BPD_transp_2"/>
    <property type="match status" value="2"/>
</dbReference>
<sequence length="901" mass="94498">MWPFVISGLVVGAIYGMAAVGLVLTYKASGIFNFAQGAVATVSAYTFYELHVQHGVAWPVAAAVAVFAVGLVLGLLFEQLGRRLAGTGLAVQVTSTVGVLLIVQSTVVLVYGTTETRLVPVFLAHGQFELAGTIVQNADLITFVVAVVATAVLSLFFRFARLGRSMRALVDDPELLALTGTNNTAVRRWAWLIGVTFAGASGVLFCTVQPLDPTLLTLLVVQAFGAAAIGAFRNLPITFVGGLVVGVVASLATKWFTTGILQGLPAAFPFVVLFVVLLVFPRRFLAARARVVPRVRDGWRAPARLQGGLGLTLLAFFALVPTFAGIHQNDWTLALANLIVFLSLGLLVRESGQLSLGHVGFMAIGVSTFAHLADKGVPWVLALAAAMAIAVPIGALLAIPAIRLTGLYLALATLGFGILLQYMFYTQDFMFGFSGAGLEAPRPSGLGLGGDTGFYYLVLVLAVAFSLLVMALVRGRLGRLLRGVADSPTALSTSGTSVNVTRVLVFCVSAALAAVGGALGGMAQGSVTLLSYPPLQSLSYLALIMIVVGSSPWYAVLAAVGTTVIPSYVSGTETTYWLQLVFGVFAVLLALTPPSAQGTPPRLKQLLDRLGGRREGHHATPTVPTHAASDTVAASVEPGELELRDVIVRFGGTVAVDGFSLVAPTGRVTGLIGPNGAGKTTTFNVASGLQRAGRGDVLLDGRSVTRVQVDTRARKGIGRTFQKMELFDSLTVAENVAMGVEGVQAGRNPIRHLVAGRGNRPVVAAAVADALRTCGITALADEPVASLSTGQRRLVELARCLAGPFRILLLDEPSSGLDPGETARFGDVLETVVRERGIGILLVEHDMGLVMRVSSHIYVLDFGKPIFDGTPEQVRNSPVVQAAYLGVDDDLLTDEAMEAAQ</sequence>